<dbReference type="Gene3D" id="3.20.19.10">
    <property type="entry name" value="Aconitase, domain 4"/>
    <property type="match status" value="1"/>
</dbReference>
<gene>
    <name evidence="1" type="ORF">ACFQ1C_03310</name>
</gene>
<protein>
    <recommendedName>
        <fullName evidence="3">Aconitate hydratase</fullName>
    </recommendedName>
</protein>
<evidence type="ECO:0000313" key="2">
    <source>
        <dbReference type="Proteomes" id="UP001597048"/>
    </source>
</evidence>
<dbReference type="Proteomes" id="UP001597048">
    <property type="component" value="Unassembled WGS sequence"/>
</dbReference>
<organism evidence="1 2">
    <name type="scientific">Oceanisphaera ostreae</name>
    <dbReference type="NCBI Taxonomy" id="914151"/>
    <lineage>
        <taxon>Bacteria</taxon>
        <taxon>Pseudomonadati</taxon>
        <taxon>Pseudomonadota</taxon>
        <taxon>Gammaproteobacteria</taxon>
        <taxon>Aeromonadales</taxon>
        <taxon>Aeromonadaceae</taxon>
        <taxon>Oceanisphaera</taxon>
    </lineage>
</organism>
<proteinExistence type="predicted"/>
<dbReference type="InterPro" id="IPR015928">
    <property type="entry name" value="Aconitase/3IPM_dehydase_swvl"/>
</dbReference>
<name>A0ABW3KED6_9GAMM</name>
<accession>A0ABW3KED6</accession>
<reference evidence="2" key="1">
    <citation type="journal article" date="2019" name="Int. J. Syst. Evol. Microbiol.">
        <title>The Global Catalogue of Microorganisms (GCM) 10K type strain sequencing project: providing services to taxonomists for standard genome sequencing and annotation.</title>
        <authorList>
            <consortium name="The Broad Institute Genomics Platform"/>
            <consortium name="The Broad Institute Genome Sequencing Center for Infectious Disease"/>
            <person name="Wu L."/>
            <person name="Ma J."/>
        </authorList>
    </citation>
    <scope>NUCLEOTIDE SEQUENCE [LARGE SCALE GENOMIC DNA]</scope>
    <source>
        <strain evidence="2">CCUG 60525</strain>
    </source>
</reference>
<comment type="caution">
    <text evidence="1">The sequence shown here is derived from an EMBL/GenBank/DDBJ whole genome shotgun (WGS) entry which is preliminary data.</text>
</comment>
<dbReference type="RefSeq" id="WP_379557108.1">
    <property type="nucleotide sequence ID" value="NZ_JBHTJS010000007.1"/>
</dbReference>
<keyword evidence="2" id="KW-1185">Reference proteome</keyword>
<sequence length="42" mass="4820">MIEEAGASKQEVKVLCRIDTGNELTYYQHGGILHYVSRHMLE</sequence>
<evidence type="ECO:0008006" key="3">
    <source>
        <dbReference type="Google" id="ProtNLM"/>
    </source>
</evidence>
<evidence type="ECO:0000313" key="1">
    <source>
        <dbReference type="EMBL" id="MFD1007185.1"/>
    </source>
</evidence>
<dbReference type="EMBL" id="JBHTJS010000007">
    <property type="protein sequence ID" value="MFD1007185.1"/>
    <property type="molecule type" value="Genomic_DNA"/>
</dbReference>